<dbReference type="InterPro" id="IPR051199">
    <property type="entry name" value="LPS_LOS_Heptosyltrfase"/>
</dbReference>
<dbReference type="OrthoDB" id="9781892at2"/>
<keyword evidence="1" id="KW-0328">Glycosyltransferase</keyword>
<dbReference type="Gene3D" id="3.40.50.2000">
    <property type="entry name" value="Glycogen Phosphorylase B"/>
    <property type="match status" value="2"/>
</dbReference>
<dbReference type="GO" id="GO:0009244">
    <property type="term" value="P:lipopolysaccharide core region biosynthetic process"/>
    <property type="evidence" value="ECO:0007669"/>
    <property type="project" value="TreeGrafter"/>
</dbReference>
<comment type="caution">
    <text evidence="3">The sequence shown here is derived from an EMBL/GenBank/DDBJ whole genome shotgun (WGS) entry which is preliminary data.</text>
</comment>
<dbReference type="CDD" id="cd03789">
    <property type="entry name" value="GT9_LPS_heptosyltransferase"/>
    <property type="match status" value="1"/>
</dbReference>
<proteinExistence type="predicted"/>
<gene>
    <name evidence="3" type="ORF">C7C56_017805</name>
</gene>
<keyword evidence="2 3" id="KW-0808">Transferase</keyword>
<dbReference type="GO" id="GO:0005829">
    <property type="term" value="C:cytosol"/>
    <property type="evidence" value="ECO:0007669"/>
    <property type="project" value="TreeGrafter"/>
</dbReference>
<dbReference type="PANTHER" id="PTHR30160">
    <property type="entry name" value="TETRAACYLDISACCHARIDE 4'-KINASE-RELATED"/>
    <property type="match status" value="1"/>
</dbReference>
<evidence type="ECO:0000256" key="2">
    <source>
        <dbReference type="ARBA" id="ARBA00022679"/>
    </source>
</evidence>
<dbReference type="RefSeq" id="WP_106758714.1">
    <property type="nucleotide sequence ID" value="NZ_PXWF02000255.1"/>
</dbReference>
<dbReference type="EMBL" id="PXWF02000255">
    <property type="protein sequence ID" value="PWF45399.1"/>
    <property type="molecule type" value="Genomic_DNA"/>
</dbReference>
<dbReference type="AlphaFoldDB" id="A0A2U2HHN4"/>
<dbReference type="InterPro" id="IPR002201">
    <property type="entry name" value="Glyco_trans_9"/>
</dbReference>
<name>A0A2U2HHN4_9BURK</name>
<dbReference type="SUPFAM" id="SSF53756">
    <property type="entry name" value="UDP-Glycosyltransferase/glycogen phosphorylase"/>
    <property type="match status" value="1"/>
</dbReference>
<evidence type="ECO:0000256" key="1">
    <source>
        <dbReference type="ARBA" id="ARBA00022676"/>
    </source>
</evidence>
<sequence length="367" mass="38002">MSAVLPGVKKIAVLRPNAVGDFVFALPALHALRASYPGADIVYIGRRWHADFLAGRPGPVDRVVVIPPVPGVGVAADAKVDGDAVDAFVAAMVAERFDLAIQAFGGGRFSNPFIMRLGARRTVGLQVAGAGDLDLTVPYGSMCNSRLQLLEVAACAGARAWHFGRPELAVTDADRLAAAQVLPAALPKPLVLLQPGATDPRRRWPAARFAELGDALAGAGALVAINGSEDEAPLVHAVASAMRAPSIDLAGKLALGGLCGVLERCALLVSNDTGPLHLALAVGTPGVGIYWLTNLIESGPLRQHGHRAAVSVRLHCPVCGAENLSTRCAHDVSFVDDVGTARVRACALELMQAMEGINCCVASGIVP</sequence>
<evidence type="ECO:0000313" key="3">
    <source>
        <dbReference type="EMBL" id="PWF45399.1"/>
    </source>
</evidence>
<dbReference type="Proteomes" id="UP000241421">
    <property type="component" value="Unassembled WGS sequence"/>
</dbReference>
<protein>
    <submittedName>
        <fullName evidence="3">Glycosyltransferase family 9 protein</fullName>
    </submittedName>
</protein>
<dbReference type="Pfam" id="PF01075">
    <property type="entry name" value="Glyco_transf_9"/>
    <property type="match status" value="1"/>
</dbReference>
<accession>A0A2U2HHN4</accession>
<keyword evidence="4" id="KW-1185">Reference proteome</keyword>
<evidence type="ECO:0000313" key="4">
    <source>
        <dbReference type="Proteomes" id="UP000241421"/>
    </source>
</evidence>
<reference evidence="3 4" key="1">
    <citation type="submission" date="2018-04" db="EMBL/GenBank/DDBJ databases">
        <title>Massilia violaceinigra sp. nov., a novel purple-pigmented bacterium isolated from Tianshan glacier, Xinjiang, China.</title>
        <authorList>
            <person name="Wang H."/>
        </authorList>
    </citation>
    <scope>NUCLEOTIDE SEQUENCE [LARGE SCALE GENOMIC DNA]</scope>
    <source>
        <strain evidence="3 4">B448-2</strain>
    </source>
</reference>
<dbReference type="GO" id="GO:0008713">
    <property type="term" value="F:ADP-heptose-lipopolysaccharide heptosyltransferase activity"/>
    <property type="evidence" value="ECO:0007669"/>
    <property type="project" value="TreeGrafter"/>
</dbReference>
<organism evidence="3 4">
    <name type="scientific">Massilia glaciei</name>
    <dbReference type="NCBI Taxonomy" id="1524097"/>
    <lineage>
        <taxon>Bacteria</taxon>
        <taxon>Pseudomonadati</taxon>
        <taxon>Pseudomonadota</taxon>
        <taxon>Betaproteobacteria</taxon>
        <taxon>Burkholderiales</taxon>
        <taxon>Oxalobacteraceae</taxon>
        <taxon>Telluria group</taxon>
        <taxon>Massilia</taxon>
    </lineage>
</organism>